<reference evidence="1" key="1">
    <citation type="submission" date="2014-09" db="EMBL/GenBank/DDBJ databases">
        <authorList>
            <person name="Magalhaes I.L.F."/>
            <person name="Oliveira U."/>
            <person name="Santos F.R."/>
            <person name="Vidigal T.H.D.A."/>
            <person name="Brescovit A.D."/>
            <person name="Santos A.J."/>
        </authorList>
    </citation>
    <scope>NUCLEOTIDE SEQUENCE</scope>
    <source>
        <tissue evidence="1">Shoot tissue taken approximately 20 cm above the soil surface</tissue>
    </source>
</reference>
<organism evidence="1">
    <name type="scientific">Arundo donax</name>
    <name type="common">Giant reed</name>
    <name type="synonym">Donax arundinaceus</name>
    <dbReference type="NCBI Taxonomy" id="35708"/>
    <lineage>
        <taxon>Eukaryota</taxon>
        <taxon>Viridiplantae</taxon>
        <taxon>Streptophyta</taxon>
        <taxon>Embryophyta</taxon>
        <taxon>Tracheophyta</taxon>
        <taxon>Spermatophyta</taxon>
        <taxon>Magnoliopsida</taxon>
        <taxon>Liliopsida</taxon>
        <taxon>Poales</taxon>
        <taxon>Poaceae</taxon>
        <taxon>PACMAD clade</taxon>
        <taxon>Arundinoideae</taxon>
        <taxon>Arundineae</taxon>
        <taxon>Arundo</taxon>
    </lineage>
</organism>
<dbReference type="AlphaFoldDB" id="A0A0A9CPJ4"/>
<accession>A0A0A9CPJ4</accession>
<proteinExistence type="predicted"/>
<evidence type="ECO:0000313" key="1">
    <source>
        <dbReference type="EMBL" id="JAD73422.1"/>
    </source>
</evidence>
<sequence>MFETTSVSMVLSMLCEFHLKRGACSVLLASCTQVQ</sequence>
<reference evidence="1" key="2">
    <citation type="journal article" date="2015" name="Data Brief">
        <title>Shoot transcriptome of the giant reed, Arundo donax.</title>
        <authorList>
            <person name="Barrero R.A."/>
            <person name="Guerrero F.D."/>
            <person name="Moolhuijzen P."/>
            <person name="Goolsby J.A."/>
            <person name="Tidwell J."/>
            <person name="Bellgard S.E."/>
            <person name="Bellgard M.I."/>
        </authorList>
    </citation>
    <scope>NUCLEOTIDE SEQUENCE</scope>
    <source>
        <tissue evidence="1">Shoot tissue taken approximately 20 cm above the soil surface</tissue>
    </source>
</reference>
<dbReference type="EMBL" id="GBRH01224473">
    <property type="protein sequence ID" value="JAD73422.1"/>
    <property type="molecule type" value="Transcribed_RNA"/>
</dbReference>
<name>A0A0A9CPJ4_ARUDO</name>
<protein>
    <submittedName>
        <fullName evidence="1">Uncharacterized protein</fullName>
    </submittedName>
</protein>